<keyword evidence="11" id="KW-1185">Reference proteome</keyword>
<dbReference type="GO" id="GO:0016020">
    <property type="term" value="C:membrane"/>
    <property type="evidence" value="ECO:0007669"/>
    <property type="project" value="UniProtKB-SubCell"/>
</dbReference>
<dbReference type="PANTHER" id="PTHR35789:SF1">
    <property type="entry name" value="SPORE GERMINATION PROTEIN B3"/>
    <property type="match status" value="1"/>
</dbReference>
<dbReference type="OrthoDB" id="2592518at2"/>
<dbReference type="GO" id="GO:0009847">
    <property type="term" value="P:spore germination"/>
    <property type="evidence" value="ECO:0007669"/>
    <property type="project" value="InterPro"/>
</dbReference>
<evidence type="ECO:0000259" key="8">
    <source>
        <dbReference type="Pfam" id="PF05504"/>
    </source>
</evidence>
<evidence type="ECO:0000256" key="3">
    <source>
        <dbReference type="ARBA" id="ARBA00022544"/>
    </source>
</evidence>
<reference evidence="11" key="1">
    <citation type="submission" date="2019-01" db="EMBL/GenBank/DDBJ databases">
        <title>Genomic analysis of Salicibibacter sp. NKC3-5.</title>
        <authorList>
            <person name="Oh Y.J."/>
        </authorList>
    </citation>
    <scope>NUCLEOTIDE SEQUENCE [LARGE SCALE GENOMIC DNA]</scope>
    <source>
        <strain evidence="11">NKC3-5</strain>
    </source>
</reference>
<dbReference type="PROSITE" id="PS51257">
    <property type="entry name" value="PROKAR_LIPOPROTEIN"/>
    <property type="match status" value="1"/>
</dbReference>
<evidence type="ECO:0000256" key="5">
    <source>
        <dbReference type="ARBA" id="ARBA00023136"/>
    </source>
</evidence>
<feature type="domain" description="Spore germination protein N-terminal" evidence="9">
    <location>
        <begin position="22"/>
        <end position="188"/>
    </location>
</feature>
<evidence type="ECO:0000256" key="6">
    <source>
        <dbReference type="ARBA" id="ARBA00023139"/>
    </source>
</evidence>
<comment type="similarity">
    <text evidence="2">Belongs to the GerABKC lipoprotein family.</text>
</comment>
<evidence type="ECO:0000313" key="11">
    <source>
        <dbReference type="Proteomes" id="UP000319756"/>
    </source>
</evidence>
<name>A0A514LED2_9BACI</name>
<keyword evidence="4" id="KW-0732">Signal</keyword>
<proteinExistence type="inferred from homology"/>
<dbReference type="RefSeq" id="WP_142087093.1">
    <property type="nucleotide sequence ID" value="NZ_CP035485.1"/>
</dbReference>
<dbReference type="InterPro" id="IPR046953">
    <property type="entry name" value="Spore_GerAC-like_C"/>
</dbReference>
<sequence>MNRLRIIALVILLVAGCSPHSEYIEEGQYLQALGYDDDEGEIQLTAATTIFRPGEEMLPDTKTFSVSRGTLEDSLNQLQSESSRSIEFSRMRVILFNEDLATQEGIFNLLDTIQRNPMIEQEMEIVSTPASTQDILEGDYPFQQAVYTYLMDLIEYNQEDDTHPPSSLHDFMYQYYAEGADPYLTRMDKEEGLVRVTGVALFQGDTYIDHLDIDNTRMFTYLVTDTEQGSFTIDVDKDQNVDIRHMSSHPDWSIDQEDEEINVSVDIEMEGVMREVWNADVYDTETIQQLEDIAAQQLENQMGSLIQFFQENEIDPIGIGERVGQNVRGIDIQQWEEEEYPDVDVDVNVDLTIQNTGAVE</sequence>
<dbReference type="NCBIfam" id="TIGR02887">
    <property type="entry name" value="spore_ger_x_C"/>
    <property type="match status" value="1"/>
</dbReference>
<accession>A0A514LED2</accession>
<feature type="domain" description="Spore germination GerAC-like C-terminal" evidence="8">
    <location>
        <begin position="197"/>
        <end position="357"/>
    </location>
</feature>
<organism evidence="10 11">
    <name type="scientific">Salicibibacter halophilus</name>
    <dbReference type="NCBI Taxonomy" id="2502791"/>
    <lineage>
        <taxon>Bacteria</taxon>
        <taxon>Bacillati</taxon>
        <taxon>Bacillota</taxon>
        <taxon>Bacilli</taxon>
        <taxon>Bacillales</taxon>
        <taxon>Bacillaceae</taxon>
        <taxon>Salicibibacter</taxon>
    </lineage>
</organism>
<keyword evidence="5" id="KW-0472">Membrane</keyword>
<evidence type="ECO:0000256" key="4">
    <source>
        <dbReference type="ARBA" id="ARBA00022729"/>
    </source>
</evidence>
<dbReference type="Pfam" id="PF25198">
    <property type="entry name" value="Spore_GerAC_N"/>
    <property type="match status" value="1"/>
</dbReference>
<keyword evidence="6" id="KW-0564">Palmitate</keyword>
<dbReference type="Proteomes" id="UP000319756">
    <property type="component" value="Chromosome"/>
</dbReference>
<evidence type="ECO:0000256" key="1">
    <source>
        <dbReference type="ARBA" id="ARBA00004635"/>
    </source>
</evidence>
<dbReference type="InterPro" id="IPR008844">
    <property type="entry name" value="Spore_GerAC-like"/>
</dbReference>
<evidence type="ECO:0000313" key="10">
    <source>
        <dbReference type="EMBL" id="QDI90200.1"/>
    </source>
</evidence>
<dbReference type="InterPro" id="IPR038501">
    <property type="entry name" value="Spore_GerAC_C_sf"/>
</dbReference>
<dbReference type="AlphaFoldDB" id="A0A514LED2"/>
<dbReference type="Pfam" id="PF05504">
    <property type="entry name" value="Spore_GerAC"/>
    <property type="match status" value="1"/>
</dbReference>
<dbReference type="PANTHER" id="PTHR35789">
    <property type="entry name" value="SPORE GERMINATION PROTEIN B3"/>
    <property type="match status" value="1"/>
</dbReference>
<evidence type="ECO:0000256" key="2">
    <source>
        <dbReference type="ARBA" id="ARBA00007886"/>
    </source>
</evidence>
<evidence type="ECO:0000256" key="7">
    <source>
        <dbReference type="ARBA" id="ARBA00023288"/>
    </source>
</evidence>
<dbReference type="KEGG" id="sale:EPH95_02620"/>
<dbReference type="Gene3D" id="3.30.300.210">
    <property type="entry name" value="Nutrient germinant receptor protein C, domain 3"/>
    <property type="match status" value="1"/>
</dbReference>
<gene>
    <name evidence="10" type="ORF">EPH95_02620</name>
</gene>
<evidence type="ECO:0000259" key="9">
    <source>
        <dbReference type="Pfam" id="PF25198"/>
    </source>
</evidence>
<comment type="subcellular location">
    <subcellularLocation>
        <location evidence="1">Membrane</location>
        <topology evidence="1">Lipid-anchor</topology>
    </subcellularLocation>
</comment>
<dbReference type="EMBL" id="CP035485">
    <property type="protein sequence ID" value="QDI90200.1"/>
    <property type="molecule type" value="Genomic_DNA"/>
</dbReference>
<protein>
    <submittedName>
        <fullName evidence="10">Ger(X)C family spore germination protein</fullName>
    </submittedName>
</protein>
<keyword evidence="3" id="KW-0309">Germination</keyword>
<keyword evidence="7" id="KW-0449">Lipoprotein</keyword>
<dbReference type="InterPro" id="IPR057336">
    <property type="entry name" value="GerAC_N"/>
</dbReference>